<gene>
    <name evidence="1" type="primary">m031L</name>
    <name evidence="1" type="ORF">MT325_m031L</name>
</gene>
<name>A7ITB1_PBCVM</name>
<dbReference type="Proteomes" id="UP000246715">
    <property type="component" value="Segment"/>
</dbReference>
<evidence type="ECO:0000313" key="1">
    <source>
        <dbReference type="EMBL" id="ABT13585.1"/>
    </source>
</evidence>
<accession>A7ITB1</accession>
<organismHost>
    <name type="scientific">Paramecium bursaria</name>
    <dbReference type="NCBI Taxonomy" id="74790"/>
</organismHost>
<proteinExistence type="predicted"/>
<evidence type="ECO:0000313" key="2">
    <source>
        <dbReference type="Proteomes" id="UP000246715"/>
    </source>
</evidence>
<organism evidence="1 2">
    <name type="scientific">Paramecium bursaria Chlorella virus MT325</name>
    <name type="common">PBCV-MT325</name>
    <dbReference type="NCBI Taxonomy" id="346932"/>
    <lineage>
        <taxon>Viruses</taxon>
        <taxon>Varidnaviria</taxon>
        <taxon>Bamfordvirae</taxon>
        <taxon>Nucleocytoviricota</taxon>
        <taxon>Megaviricetes</taxon>
        <taxon>Algavirales</taxon>
        <taxon>Phycodnaviridae</taxon>
        <taxon>Chlorovirus</taxon>
        <taxon>Chlorovirus conductrix</taxon>
        <taxon>Paramecium bursaria Chlorella virus A1</taxon>
    </lineage>
</organism>
<reference evidence="1 2" key="1">
    <citation type="journal article" date="2007" name="Virology">
        <title>Sequence and annotation of the 314-kb MT325 and the 321-kb FR483 viruses that infect Chlorella Pbi.</title>
        <authorList>
            <person name="Fitzgerald L.A."/>
            <person name="Graves M.V."/>
            <person name="Li X."/>
            <person name="Feldblyum T."/>
            <person name="Hartigan J."/>
            <person name="Van Etten J.L."/>
        </authorList>
    </citation>
    <scope>NUCLEOTIDE SEQUENCE [LARGE SCALE GENOMIC DNA]</scope>
    <source>
        <strain evidence="1 2">MT325</strain>
    </source>
</reference>
<protein>
    <submittedName>
        <fullName evidence="1">Uncharacterized protein m031L</fullName>
    </submittedName>
</protein>
<sequence length="156" mass="17529">MVMPSIERYIKKSSLLVIWVWREYTPRAHAIRMVVQRTSTRRVWIKWILTAGPVANTANFLFWSLTKTSSLATSISLLGRSMKWGKYIQYIATAPRNIPRNSPAIETPISTASILSRIKRARHIAGLRCAETNPNITSGIANAMPNPNAMNPKPTP</sequence>
<dbReference type="EMBL" id="DQ491001">
    <property type="protein sequence ID" value="ABT13585.1"/>
    <property type="molecule type" value="Genomic_DNA"/>
</dbReference>